<sequence length="43" mass="4492">MSRLRAAVALLAAAVACVLLFAAWLHPRVVAAWLGAWTTALCG</sequence>
<dbReference type="Proteomes" id="UP000321583">
    <property type="component" value="Unassembled WGS sequence"/>
</dbReference>
<dbReference type="AlphaFoldDB" id="A0A562E3C0"/>
<organism evidence="1 2">
    <name type="scientific">Pseudoxanthomonas taiwanensis J19</name>
    <dbReference type="NCBI Taxonomy" id="935569"/>
    <lineage>
        <taxon>Bacteria</taxon>
        <taxon>Pseudomonadati</taxon>
        <taxon>Pseudomonadota</taxon>
        <taxon>Gammaproteobacteria</taxon>
        <taxon>Lysobacterales</taxon>
        <taxon>Lysobacteraceae</taxon>
        <taxon>Pseudoxanthomonas</taxon>
    </lineage>
</organism>
<name>A0A562E3C0_9GAMM</name>
<accession>A0A562E3C0</accession>
<gene>
    <name evidence="1" type="ORF">L613_001200000270</name>
</gene>
<evidence type="ECO:0000313" key="2">
    <source>
        <dbReference type="Proteomes" id="UP000321583"/>
    </source>
</evidence>
<dbReference type="PROSITE" id="PS51257">
    <property type="entry name" value="PROKAR_LIPOPROTEIN"/>
    <property type="match status" value="1"/>
</dbReference>
<protein>
    <submittedName>
        <fullName evidence="1">Uncharacterized protein</fullName>
    </submittedName>
</protein>
<proteinExistence type="predicted"/>
<dbReference type="EMBL" id="VLJS01000024">
    <property type="protein sequence ID" value="TWH16562.1"/>
    <property type="molecule type" value="Genomic_DNA"/>
</dbReference>
<dbReference type="RefSeq" id="WP_019398467.1">
    <property type="nucleotide sequence ID" value="NZ_VLJS01000024.1"/>
</dbReference>
<evidence type="ECO:0000313" key="1">
    <source>
        <dbReference type="EMBL" id="TWH16562.1"/>
    </source>
</evidence>
<reference evidence="1 2" key="1">
    <citation type="submission" date="2019-07" db="EMBL/GenBank/DDBJ databases">
        <title>Genome sequencing of lignin-degrading bacterial isolates.</title>
        <authorList>
            <person name="Gladden J."/>
        </authorList>
    </citation>
    <scope>NUCLEOTIDE SEQUENCE [LARGE SCALE GENOMIC DNA]</scope>
    <source>
        <strain evidence="1 2">J19</strain>
    </source>
</reference>
<comment type="caution">
    <text evidence="1">The sequence shown here is derived from an EMBL/GenBank/DDBJ whole genome shotgun (WGS) entry which is preliminary data.</text>
</comment>
<keyword evidence="2" id="KW-1185">Reference proteome</keyword>